<name>A0A2N4TSL8_RALPI</name>
<feature type="domain" description="DNA binding HTH" evidence="1">
    <location>
        <begin position="44"/>
        <end position="68"/>
    </location>
</feature>
<dbReference type="Pfam" id="PF02954">
    <property type="entry name" value="HTH_8"/>
    <property type="match status" value="1"/>
</dbReference>
<evidence type="ECO:0000259" key="1">
    <source>
        <dbReference type="Pfam" id="PF02954"/>
    </source>
</evidence>
<accession>A0A2N4TSL8</accession>
<evidence type="ECO:0000313" key="3">
    <source>
        <dbReference type="Proteomes" id="UP000234456"/>
    </source>
</evidence>
<dbReference type="EMBL" id="PKQE01000002">
    <property type="protein sequence ID" value="PLC42715.1"/>
    <property type="molecule type" value="Genomic_DNA"/>
</dbReference>
<protein>
    <recommendedName>
        <fullName evidence="1">DNA binding HTH domain-containing protein</fullName>
    </recommendedName>
</protein>
<evidence type="ECO:0000313" key="2">
    <source>
        <dbReference type="EMBL" id="PLC42715.1"/>
    </source>
</evidence>
<proteinExistence type="predicted"/>
<dbReference type="AlphaFoldDB" id="A0A2N4TSL8"/>
<dbReference type="OrthoDB" id="582067at2"/>
<sequence length="70" mass="7867">MFCGVFCFVWLDYFVATASRHAAISEQPDCCRRYRRQGDASHVAHGGDRDAVCAALGISKTTLWRRLQMG</sequence>
<reference evidence="2 3" key="1">
    <citation type="submission" date="2017-12" db="EMBL/GenBank/DDBJ databases">
        <title>Draft genome sequence of Ralstonia pickettii 52.</title>
        <authorList>
            <person name="Zheng B."/>
        </authorList>
    </citation>
    <scope>NUCLEOTIDE SEQUENCE [LARGE SCALE GENOMIC DNA]</scope>
    <source>
        <strain evidence="2 3">52</strain>
    </source>
</reference>
<gene>
    <name evidence="2" type="ORF">C0Q88_12290</name>
</gene>
<dbReference type="Proteomes" id="UP000234456">
    <property type="component" value="Unassembled WGS sequence"/>
</dbReference>
<dbReference type="InterPro" id="IPR002197">
    <property type="entry name" value="HTH_Fis"/>
</dbReference>
<comment type="caution">
    <text evidence="2">The sequence shown here is derived from an EMBL/GenBank/DDBJ whole genome shotgun (WGS) entry which is preliminary data.</text>
</comment>
<organism evidence="2 3">
    <name type="scientific">Ralstonia pickettii</name>
    <name type="common">Burkholderia pickettii</name>
    <dbReference type="NCBI Taxonomy" id="329"/>
    <lineage>
        <taxon>Bacteria</taxon>
        <taxon>Pseudomonadati</taxon>
        <taxon>Pseudomonadota</taxon>
        <taxon>Betaproteobacteria</taxon>
        <taxon>Burkholderiales</taxon>
        <taxon>Burkholderiaceae</taxon>
        <taxon>Ralstonia</taxon>
    </lineage>
</organism>
<dbReference type="GO" id="GO:0043565">
    <property type="term" value="F:sequence-specific DNA binding"/>
    <property type="evidence" value="ECO:0007669"/>
    <property type="project" value="InterPro"/>
</dbReference>